<dbReference type="InterPro" id="IPR017441">
    <property type="entry name" value="Protein_kinase_ATP_BS"/>
</dbReference>
<feature type="region of interest" description="Disordered" evidence="8">
    <location>
        <begin position="609"/>
        <end position="652"/>
    </location>
</feature>
<comment type="caution">
    <text evidence="11">The sequence shown here is derived from an EMBL/GenBank/DDBJ whole genome shotgun (WGS) entry which is preliminary data.</text>
</comment>
<feature type="compositionally biased region" description="Polar residues" evidence="8">
    <location>
        <begin position="32"/>
        <end position="53"/>
    </location>
</feature>
<feature type="compositionally biased region" description="Basic residues" evidence="8">
    <location>
        <begin position="157"/>
        <end position="169"/>
    </location>
</feature>
<feature type="compositionally biased region" description="Acidic residues" evidence="8">
    <location>
        <begin position="404"/>
        <end position="413"/>
    </location>
</feature>
<feature type="compositionally biased region" description="Polar residues" evidence="8">
    <location>
        <begin position="505"/>
        <end position="517"/>
    </location>
</feature>
<feature type="compositionally biased region" description="Gly residues" evidence="8">
    <location>
        <begin position="461"/>
        <end position="473"/>
    </location>
</feature>
<feature type="compositionally biased region" description="Low complexity" evidence="8">
    <location>
        <begin position="254"/>
        <end position="324"/>
    </location>
</feature>
<name>A0AAD3DSV5_9CHLO</name>
<evidence type="ECO:0000259" key="9">
    <source>
        <dbReference type="PROSITE" id="PS50011"/>
    </source>
</evidence>
<evidence type="ECO:0000256" key="5">
    <source>
        <dbReference type="ARBA" id="ARBA00022777"/>
    </source>
</evidence>
<evidence type="ECO:0000256" key="7">
    <source>
        <dbReference type="PROSITE-ProRule" id="PRU10141"/>
    </source>
</evidence>
<feature type="domain" description="Protein kinase" evidence="9">
    <location>
        <begin position="686"/>
        <end position="944"/>
    </location>
</feature>
<dbReference type="PROSITE" id="PS00108">
    <property type="entry name" value="PROTEIN_KINASE_ST"/>
    <property type="match status" value="1"/>
</dbReference>
<keyword evidence="2" id="KW-0597">Phosphoprotein</keyword>
<dbReference type="SMART" id="SM00133">
    <property type="entry name" value="S_TK_X"/>
    <property type="match status" value="1"/>
</dbReference>
<dbReference type="Proteomes" id="UP001054857">
    <property type="component" value="Unassembled WGS sequence"/>
</dbReference>
<dbReference type="FunFam" id="1.10.510.10:FF:000008">
    <property type="entry name" value="Non-specific serine/threonine protein kinase"/>
    <property type="match status" value="1"/>
</dbReference>
<evidence type="ECO:0000256" key="8">
    <source>
        <dbReference type="SAM" id="MobiDB-lite"/>
    </source>
</evidence>
<dbReference type="CDD" id="cd05123">
    <property type="entry name" value="STKc_AGC"/>
    <property type="match status" value="1"/>
</dbReference>
<evidence type="ECO:0000256" key="1">
    <source>
        <dbReference type="ARBA" id="ARBA00022527"/>
    </source>
</evidence>
<evidence type="ECO:0000256" key="2">
    <source>
        <dbReference type="ARBA" id="ARBA00022553"/>
    </source>
</evidence>
<dbReference type="GO" id="GO:0005524">
    <property type="term" value="F:ATP binding"/>
    <property type="evidence" value="ECO:0007669"/>
    <property type="project" value="UniProtKB-UniRule"/>
</dbReference>
<dbReference type="PROSITE" id="PS51285">
    <property type="entry name" value="AGC_KINASE_CTER"/>
    <property type="match status" value="1"/>
</dbReference>
<dbReference type="Gene3D" id="3.30.200.20">
    <property type="entry name" value="Phosphorylase Kinase, domain 1"/>
    <property type="match status" value="1"/>
</dbReference>
<keyword evidence="12" id="KW-1185">Reference proteome</keyword>
<dbReference type="InterPro" id="IPR011009">
    <property type="entry name" value="Kinase-like_dom_sf"/>
</dbReference>
<dbReference type="SUPFAM" id="SSF56112">
    <property type="entry name" value="Protein kinase-like (PK-like)"/>
    <property type="match status" value="1"/>
</dbReference>
<dbReference type="GO" id="GO:0004674">
    <property type="term" value="F:protein serine/threonine kinase activity"/>
    <property type="evidence" value="ECO:0007669"/>
    <property type="project" value="UniProtKB-KW"/>
</dbReference>
<keyword evidence="1" id="KW-0723">Serine/threonine-protein kinase</keyword>
<feature type="region of interest" description="Disordered" evidence="8">
    <location>
        <begin position="566"/>
        <end position="592"/>
    </location>
</feature>
<dbReference type="PROSITE" id="PS00107">
    <property type="entry name" value="PROTEIN_KINASE_ATP"/>
    <property type="match status" value="1"/>
</dbReference>
<evidence type="ECO:0000313" key="12">
    <source>
        <dbReference type="Proteomes" id="UP001054857"/>
    </source>
</evidence>
<dbReference type="FunFam" id="3.30.200.20:FF:000042">
    <property type="entry name" value="Aurora kinase A"/>
    <property type="match status" value="1"/>
</dbReference>
<keyword evidence="3" id="KW-0808">Transferase</keyword>
<accession>A0AAD3DSV5</accession>
<sequence>MAPLNPGAAEWTPAASAWAAASKAQTAKLDHSNNNVKQATQSTPTNPPANKTFQAKELHAADFPALGASTKAPASRNANQQGHKSWRVVASSSASTGEAAPDGGPNSNATAPASQPTPAWPSPGEAAAAAASSINPNTRLQQQQPAPRAPLHVPQNHSHHPHNNGKHGNSKQQDNKRAPATGAAAGANTKSAQPAAAPASTSPQPPPPPASRQQGSLKNAFDGLAQQAVAAALAPPPSRQAHQPAAATTRGFSAPAPAAAAAPDASGSTPFASLNAQAAPANAASPSGSRPRPARKASPLSAALGAAGAAAAAAAAAQSAASSAMCTPPRNSGPRPPTSILAGPPSASRMHAPSPLPSTPSGSGGRSGLIPGSSPPSGGSAALTPSQPIAIRSRGSRQQLTMEDVMEAEEEEERAARIEQRRKQQQQQLAAAGGGSGAGNRRQQGEGTGASASAAAAASGVAGGNRNRGGGAAGVSCSSGGRPLHSGPSGDEGVLTFEEAFETHSVGSRTSSMTSRPSLAPSESLGAHPSSDQLGSATASAAAAAALAGALDASLALALKPIRTATAAPGSSHSTPTTAGGDGSSGSRVEVAAEAGGAAAAVAATRGSDVGSEAAGGSGSGTTGSAAVSDGARSLREAQEEMDEDGPVTCPPLEGVEEAAQRAAVAAAAHMAPFVPPTGKVGPQDFEMLRVVGQGAFGKVFQVMHKRSAAIYAMKVMRKERILQRDHSEYVRSERDLLTAVVHPYIVTLRFSFQTPTKLYLVLDFLNGGHLFFNLYRQGVFSEDVARLYTAEIVLAIAYLHSRGIVHRDLKPENVLLDSEGHVRLTDFGLAKGNMGSEADRTNSFIGTMEYMAPEIIEAKGHCKSVDWWSTGILMYEMLCGVPPFRAKSRQALQQQISSAKVKYPKFLSSESQNLLKGLLTRDPAKRLGSGPDGSDAVKRHPFFKPINWTKLEARQIESKFKPTVSCNMDVGNFDKIWTDQPAVDSPCGTPTVASMGKFEGFTYVAPSFLASGAAAAAVASLAASSGAAPPAASH</sequence>
<evidence type="ECO:0000256" key="4">
    <source>
        <dbReference type="ARBA" id="ARBA00022741"/>
    </source>
</evidence>
<keyword evidence="6 7" id="KW-0067">ATP-binding</keyword>
<dbReference type="PANTHER" id="PTHR24351">
    <property type="entry name" value="RIBOSOMAL PROTEIN S6 KINASE"/>
    <property type="match status" value="1"/>
</dbReference>
<organism evidence="11 12">
    <name type="scientific">Astrephomene gubernaculifera</name>
    <dbReference type="NCBI Taxonomy" id="47775"/>
    <lineage>
        <taxon>Eukaryota</taxon>
        <taxon>Viridiplantae</taxon>
        <taxon>Chlorophyta</taxon>
        <taxon>core chlorophytes</taxon>
        <taxon>Chlorophyceae</taxon>
        <taxon>CS clade</taxon>
        <taxon>Chlamydomonadales</taxon>
        <taxon>Astrephomenaceae</taxon>
        <taxon>Astrephomene</taxon>
    </lineage>
</organism>
<dbReference type="AlphaFoldDB" id="A0AAD3DSV5"/>
<dbReference type="Gene3D" id="1.10.510.10">
    <property type="entry name" value="Transferase(Phosphotransferase) domain 1"/>
    <property type="match status" value="1"/>
</dbReference>
<feature type="compositionally biased region" description="Polar residues" evidence="8">
    <location>
        <begin position="569"/>
        <end position="578"/>
    </location>
</feature>
<dbReference type="InterPro" id="IPR000961">
    <property type="entry name" value="AGC-kinase_C"/>
</dbReference>
<feature type="compositionally biased region" description="Low complexity" evidence="8">
    <location>
        <begin position="139"/>
        <end position="151"/>
    </location>
</feature>
<evidence type="ECO:0000256" key="3">
    <source>
        <dbReference type="ARBA" id="ARBA00022679"/>
    </source>
</evidence>
<dbReference type="PROSITE" id="PS50011">
    <property type="entry name" value="PROTEIN_KINASE_DOM"/>
    <property type="match status" value="1"/>
</dbReference>
<feature type="binding site" evidence="7">
    <location>
        <position position="715"/>
    </location>
    <ligand>
        <name>ATP</name>
        <dbReference type="ChEBI" id="CHEBI:30616"/>
    </ligand>
</feature>
<dbReference type="Pfam" id="PF00069">
    <property type="entry name" value="Pkinase"/>
    <property type="match status" value="1"/>
</dbReference>
<evidence type="ECO:0000256" key="6">
    <source>
        <dbReference type="ARBA" id="ARBA00022840"/>
    </source>
</evidence>
<protein>
    <submittedName>
        <fullName evidence="11">Uncharacterized protein</fullName>
    </submittedName>
</protein>
<dbReference type="InterPro" id="IPR008271">
    <property type="entry name" value="Ser/Thr_kinase_AS"/>
</dbReference>
<dbReference type="Pfam" id="PF00433">
    <property type="entry name" value="Pkinase_C"/>
    <property type="match status" value="1"/>
</dbReference>
<dbReference type="SMART" id="SM00220">
    <property type="entry name" value="S_TKc"/>
    <property type="match status" value="1"/>
</dbReference>
<keyword evidence="4 7" id="KW-0547">Nucleotide-binding</keyword>
<evidence type="ECO:0000259" key="10">
    <source>
        <dbReference type="PROSITE" id="PS51285"/>
    </source>
</evidence>
<proteinExistence type="predicted"/>
<dbReference type="InterPro" id="IPR000719">
    <property type="entry name" value="Prot_kinase_dom"/>
</dbReference>
<dbReference type="EMBL" id="BMAR01000018">
    <property type="protein sequence ID" value="GFR47425.1"/>
    <property type="molecule type" value="Genomic_DNA"/>
</dbReference>
<feature type="compositionally biased region" description="Polar residues" evidence="8">
    <location>
        <begin position="105"/>
        <end position="117"/>
    </location>
</feature>
<keyword evidence="5" id="KW-0418">Kinase</keyword>
<evidence type="ECO:0000313" key="11">
    <source>
        <dbReference type="EMBL" id="GFR47425.1"/>
    </source>
</evidence>
<feature type="compositionally biased region" description="Low complexity" evidence="8">
    <location>
        <begin position="178"/>
        <end position="202"/>
    </location>
</feature>
<feature type="region of interest" description="Disordered" evidence="8">
    <location>
        <begin position="1"/>
        <end position="539"/>
    </location>
</feature>
<feature type="compositionally biased region" description="Low complexity" evidence="8">
    <location>
        <begin position="8"/>
        <end position="27"/>
    </location>
</feature>
<dbReference type="InterPro" id="IPR045270">
    <property type="entry name" value="STKc_AGC"/>
</dbReference>
<feature type="compositionally biased region" description="Low complexity" evidence="8">
    <location>
        <begin position="368"/>
        <end position="380"/>
    </location>
</feature>
<feature type="compositionally biased region" description="Low complexity" evidence="8">
    <location>
        <begin position="449"/>
        <end position="460"/>
    </location>
</feature>
<dbReference type="InterPro" id="IPR017892">
    <property type="entry name" value="Pkinase_C"/>
</dbReference>
<gene>
    <name evidence="11" type="ORF">Agub_g9046</name>
</gene>
<feature type="domain" description="AGC-kinase C-terminal" evidence="10">
    <location>
        <begin position="945"/>
        <end position="1014"/>
    </location>
</feature>
<feature type="compositionally biased region" description="Low complexity" evidence="8">
    <location>
        <begin position="224"/>
        <end position="233"/>
    </location>
</feature>
<reference evidence="11 12" key="1">
    <citation type="journal article" date="2021" name="Sci. Rep.">
        <title>Genome sequencing of the multicellular alga Astrephomene provides insights into convergent evolution of germ-soma differentiation.</title>
        <authorList>
            <person name="Yamashita S."/>
            <person name="Yamamoto K."/>
            <person name="Matsuzaki R."/>
            <person name="Suzuki S."/>
            <person name="Yamaguchi H."/>
            <person name="Hirooka S."/>
            <person name="Minakuchi Y."/>
            <person name="Miyagishima S."/>
            <person name="Kawachi M."/>
            <person name="Toyoda A."/>
            <person name="Nozaki H."/>
        </authorList>
    </citation>
    <scope>NUCLEOTIDE SEQUENCE [LARGE SCALE GENOMIC DNA]</scope>
    <source>
        <strain evidence="11 12">NIES-4017</strain>
    </source>
</reference>
<feature type="compositionally biased region" description="Low complexity" evidence="8">
    <location>
        <begin position="623"/>
        <end position="632"/>
    </location>
</feature>